<feature type="compositionally biased region" description="Polar residues" evidence="1">
    <location>
        <begin position="1"/>
        <end position="26"/>
    </location>
</feature>
<comment type="caution">
    <text evidence="3">The sequence shown here is derived from an EMBL/GenBank/DDBJ whole genome shotgun (WGS) entry which is preliminary data.</text>
</comment>
<gene>
    <name evidence="3" type="ORF">GCM10017566_45460</name>
</gene>
<sequence length="198" mass="22711">MTSLFSAPPQTETPDLTPLRRQNSATRIRPAGNDDVPFLWQLFGDDEISYRWIFRGRTPTLETVRTNLNRPNIIPYIAEDVTTGEPFGYLVAYDINYSNGHTHLGVVIDARHAGSGVGVNAAVLFADYLFAVLPLRKLYLRSIEYSFAQYRALLDRGYAEIEGVLREHEYFGGRYWDVFLLVVDRGNFFRLREKVGQR</sequence>
<evidence type="ECO:0000259" key="2">
    <source>
        <dbReference type="Pfam" id="PF13302"/>
    </source>
</evidence>
<dbReference type="Pfam" id="PF13302">
    <property type="entry name" value="Acetyltransf_3"/>
    <property type="match status" value="1"/>
</dbReference>
<evidence type="ECO:0000313" key="4">
    <source>
        <dbReference type="Proteomes" id="UP000658656"/>
    </source>
</evidence>
<dbReference type="SUPFAM" id="SSF55729">
    <property type="entry name" value="Acyl-CoA N-acyltransferases (Nat)"/>
    <property type="match status" value="1"/>
</dbReference>
<feature type="region of interest" description="Disordered" evidence="1">
    <location>
        <begin position="1"/>
        <end position="28"/>
    </location>
</feature>
<organism evidence="3 4">
    <name type="scientific">Amycolatopsis bartoniae</name>
    <dbReference type="NCBI Taxonomy" id="941986"/>
    <lineage>
        <taxon>Bacteria</taxon>
        <taxon>Bacillati</taxon>
        <taxon>Actinomycetota</taxon>
        <taxon>Actinomycetes</taxon>
        <taxon>Pseudonocardiales</taxon>
        <taxon>Pseudonocardiaceae</taxon>
        <taxon>Amycolatopsis</taxon>
    </lineage>
</organism>
<evidence type="ECO:0000256" key="1">
    <source>
        <dbReference type="SAM" id="MobiDB-lite"/>
    </source>
</evidence>
<dbReference type="RefSeq" id="WP_145932819.1">
    <property type="nucleotide sequence ID" value="NZ_BNAV01000006.1"/>
</dbReference>
<protein>
    <recommendedName>
        <fullName evidence="2">N-acetyltransferase domain-containing protein</fullName>
    </recommendedName>
</protein>
<feature type="domain" description="N-acetyltransferase" evidence="2">
    <location>
        <begin position="27"/>
        <end position="140"/>
    </location>
</feature>
<evidence type="ECO:0000313" key="3">
    <source>
        <dbReference type="EMBL" id="GHF66564.1"/>
    </source>
</evidence>
<reference evidence="3" key="1">
    <citation type="journal article" date="2014" name="Int. J. Syst. Evol. Microbiol.">
        <title>Complete genome sequence of Corynebacterium casei LMG S-19264T (=DSM 44701T), isolated from a smear-ripened cheese.</title>
        <authorList>
            <consortium name="US DOE Joint Genome Institute (JGI-PGF)"/>
            <person name="Walter F."/>
            <person name="Albersmeier A."/>
            <person name="Kalinowski J."/>
            <person name="Ruckert C."/>
        </authorList>
    </citation>
    <scope>NUCLEOTIDE SEQUENCE</scope>
    <source>
        <strain evidence="3">CGMCC 4.7679</strain>
    </source>
</reference>
<dbReference type="PANTHER" id="PTHR43415">
    <property type="entry name" value="SPERMIDINE N(1)-ACETYLTRANSFERASE"/>
    <property type="match status" value="1"/>
</dbReference>
<dbReference type="Proteomes" id="UP000658656">
    <property type="component" value="Unassembled WGS sequence"/>
</dbReference>
<name>A0A8H9IXS5_9PSEU</name>
<reference evidence="3" key="2">
    <citation type="submission" date="2020-09" db="EMBL/GenBank/DDBJ databases">
        <authorList>
            <person name="Sun Q."/>
            <person name="Zhou Y."/>
        </authorList>
    </citation>
    <scope>NUCLEOTIDE SEQUENCE</scope>
    <source>
        <strain evidence="3">CGMCC 4.7679</strain>
    </source>
</reference>
<dbReference type="AlphaFoldDB" id="A0A8H9IXS5"/>
<keyword evidence="4" id="KW-1185">Reference proteome</keyword>
<dbReference type="OrthoDB" id="9814648at2"/>
<dbReference type="InterPro" id="IPR016181">
    <property type="entry name" value="Acyl_CoA_acyltransferase"/>
</dbReference>
<proteinExistence type="predicted"/>
<dbReference type="PANTHER" id="PTHR43415:SF3">
    <property type="entry name" value="GNAT-FAMILY ACETYLTRANSFERASE"/>
    <property type="match status" value="1"/>
</dbReference>
<dbReference type="EMBL" id="BNAV01000006">
    <property type="protein sequence ID" value="GHF66564.1"/>
    <property type="molecule type" value="Genomic_DNA"/>
</dbReference>
<accession>A0A8H9IXS5</accession>
<dbReference type="InterPro" id="IPR000182">
    <property type="entry name" value="GNAT_dom"/>
</dbReference>
<dbReference type="Gene3D" id="3.40.630.30">
    <property type="match status" value="1"/>
</dbReference>
<dbReference type="GO" id="GO:0016747">
    <property type="term" value="F:acyltransferase activity, transferring groups other than amino-acyl groups"/>
    <property type="evidence" value="ECO:0007669"/>
    <property type="project" value="InterPro"/>
</dbReference>